<dbReference type="AlphaFoldDB" id="A0A9J6GI92"/>
<dbReference type="SMART" id="SM00220">
    <property type="entry name" value="S_TKc"/>
    <property type="match status" value="1"/>
</dbReference>
<evidence type="ECO:0000259" key="12">
    <source>
        <dbReference type="PROSITE" id="PS50011"/>
    </source>
</evidence>
<dbReference type="OrthoDB" id="504170at2759"/>
<gene>
    <name evidence="13" type="ORF">HPB48_009183</name>
</gene>
<dbReference type="PROSITE" id="PS50011">
    <property type="entry name" value="PROTEIN_KINASE_DOM"/>
    <property type="match status" value="1"/>
</dbReference>
<keyword evidence="8" id="KW-0460">Magnesium</keyword>
<dbReference type="Gene3D" id="1.10.510.10">
    <property type="entry name" value="Transferase(Phosphotransferase) domain 1"/>
    <property type="match status" value="1"/>
</dbReference>
<feature type="compositionally biased region" description="Basic and acidic residues" evidence="11">
    <location>
        <begin position="288"/>
        <end position="310"/>
    </location>
</feature>
<dbReference type="InterPro" id="IPR011009">
    <property type="entry name" value="Kinase-like_dom_sf"/>
</dbReference>
<dbReference type="Proteomes" id="UP000821853">
    <property type="component" value="Unassembled WGS sequence"/>
</dbReference>
<dbReference type="GO" id="GO:0030154">
    <property type="term" value="P:cell differentiation"/>
    <property type="evidence" value="ECO:0007669"/>
    <property type="project" value="UniProtKB-KW"/>
</dbReference>
<keyword evidence="4" id="KW-0479">Metal-binding</keyword>
<evidence type="ECO:0000313" key="13">
    <source>
        <dbReference type="EMBL" id="KAH9378190.1"/>
    </source>
</evidence>
<accession>A0A9J6GI92</accession>
<evidence type="ECO:0000256" key="4">
    <source>
        <dbReference type="ARBA" id="ARBA00022723"/>
    </source>
</evidence>
<feature type="region of interest" description="Disordered" evidence="11">
    <location>
        <begin position="280"/>
        <end position="311"/>
    </location>
</feature>
<keyword evidence="14" id="KW-1185">Reference proteome</keyword>
<keyword evidence="3" id="KW-0597">Phosphoprotein</keyword>
<dbReference type="SUPFAM" id="SSF56112">
    <property type="entry name" value="Protein kinase-like (PK-like)"/>
    <property type="match status" value="1"/>
</dbReference>
<dbReference type="GO" id="GO:0007283">
    <property type="term" value="P:spermatogenesis"/>
    <property type="evidence" value="ECO:0007669"/>
    <property type="project" value="UniProtKB-KW"/>
</dbReference>
<dbReference type="GO" id="GO:0035556">
    <property type="term" value="P:intracellular signal transduction"/>
    <property type="evidence" value="ECO:0007669"/>
    <property type="project" value="TreeGrafter"/>
</dbReference>
<evidence type="ECO:0000256" key="1">
    <source>
        <dbReference type="ARBA" id="ARBA00001946"/>
    </source>
</evidence>
<evidence type="ECO:0000256" key="8">
    <source>
        <dbReference type="ARBA" id="ARBA00022842"/>
    </source>
</evidence>
<evidence type="ECO:0000256" key="3">
    <source>
        <dbReference type="ARBA" id="ARBA00022553"/>
    </source>
</evidence>
<sequence>MARTCTCSRTASPPVLTKVLPQYLVCRLVTKGGLSYACKIIIKKKSSTMYQVKFLPRELKIIRSIRHPHITHVFAVMDEPSKVYIIMEMANGGDLLEKILKVTRLDERMAHQFFMQLVSALAYLHKNDIAHRDLKCENILLTMVDVVKLADFSFSRYCTDRQTRKQDLSETFCGSEAYAAPEILQGIGYLPKLADVWSLGVILYVMVTGLLPFESRGILHQVRLQMTRTVRFPKVLSLSRELKHAIRCMLEPVVTLRASIGRVVRHPWMKRYPSPFKGADDNCADLSKPARQDAREDITLTEEDASRESQVKIPYASHLLYASHSRNQVQD</sequence>
<dbReference type="VEuPathDB" id="VectorBase:HLOH_047284"/>
<dbReference type="GO" id="GO:0000287">
    <property type="term" value="F:magnesium ion binding"/>
    <property type="evidence" value="ECO:0007669"/>
    <property type="project" value="UniProtKB-ARBA"/>
</dbReference>
<dbReference type="GO" id="GO:0005737">
    <property type="term" value="C:cytoplasm"/>
    <property type="evidence" value="ECO:0007669"/>
    <property type="project" value="TreeGrafter"/>
</dbReference>
<comment type="cofactor">
    <cofactor evidence="1">
        <name>Mg(2+)</name>
        <dbReference type="ChEBI" id="CHEBI:18420"/>
    </cofactor>
</comment>
<keyword evidence="7" id="KW-0067">ATP-binding</keyword>
<evidence type="ECO:0000256" key="6">
    <source>
        <dbReference type="ARBA" id="ARBA00022782"/>
    </source>
</evidence>
<protein>
    <recommendedName>
        <fullName evidence="12">Protein kinase domain-containing protein</fullName>
    </recommendedName>
</protein>
<dbReference type="GO" id="GO:0050321">
    <property type="term" value="F:tau-protein kinase activity"/>
    <property type="evidence" value="ECO:0007669"/>
    <property type="project" value="TreeGrafter"/>
</dbReference>
<dbReference type="EMBL" id="JABSTR010000008">
    <property type="protein sequence ID" value="KAH9378190.1"/>
    <property type="molecule type" value="Genomic_DNA"/>
</dbReference>
<dbReference type="OMA" id="MQPKAWG"/>
<reference evidence="13 14" key="1">
    <citation type="journal article" date="2020" name="Cell">
        <title>Large-Scale Comparative Analyses of Tick Genomes Elucidate Their Genetic Diversity and Vector Capacities.</title>
        <authorList>
            <consortium name="Tick Genome and Microbiome Consortium (TIGMIC)"/>
            <person name="Jia N."/>
            <person name="Wang J."/>
            <person name="Shi W."/>
            <person name="Du L."/>
            <person name="Sun Y."/>
            <person name="Zhan W."/>
            <person name="Jiang J.F."/>
            <person name="Wang Q."/>
            <person name="Zhang B."/>
            <person name="Ji P."/>
            <person name="Bell-Sakyi L."/>
            <person name="Cui X.M."/>
            <person name="Yuan T.T."/>
            <person name="Jiang B.G."/>
            <person name="Yang W.F."/>
            <person name="Lam T.T."/>
            <person name="Chang Q.C."/>
            <person name="Ding S.J."/>
            <person name="Wang X.J."/>
            <person name="Zhu J.G."/>
            <person name="Ruan X.D."/>
            <person name="Zhao L."/>
            <person name="Wei J.T."/>
            <person name="Ye R.Z."/>
            <person name="Que T.C."/>
            <person name="Du C.H."/>
            <person name="Zhou Y.H."/>
            <person name="Cheng J.X."/>
            <person name="Dai P.F."/>
            <person name="Guo W.B."/>
            <person name="Han X.H."/>
            <person name="Huang E.J."/>
            <person name="Li L.F."/>
            <person name="Wei W."/>
            <person name="Gao Y.C."/>
            <person name="Liu J.Z."/>
            <person name="Shao H.Z."/>
            <person name="Wang X."/>
            <person name="Wang C.C."/>
            <person name="Yang T.C."/>
            <person name="Huo Q.B."/>
            <person name="Li W."/>
            <person name="Chen H.Y."/>
            <person name="Chen S.E."/>
            <person name="Zhou L.G."/>
            <person name="Ni X.B."/>
            <person name="Tian J.H."/>
            <person name="Sheng Y."/>
            <person name="Liu T."/>
            <person name="Pan Y.S."/>
            <person name="Xia L.Y."/>
            <person name="Li J."/>
            <person name="Zhao F."/>
            <person name="Cao W.C."/>
        </authorList>
    </citation>
    <scope>NUCLEOTIDE SEQUENCE [LARGE SCALE GENOMIC DNA]</scope>
    <source>
        <strain evidence="13">HaeL-2018</strain>
    </source>
</reference>
<dbReference type="FunFam" id="1.10.510.10:FF:000571">
    <property type="entry name" value="Maternal embryonic leucine zipper kinase"/>
    <property type="match status" value="1"/>
</dbReference>
<keyword evidence="10" id="KW-0744">Spermatogenesis</keyword>
<evidence type="ECO:0000256" key="11">
    <source>
        <dbReference type="SAM" id="MobiDB-lite"/>
    </source>
</evidence>
<evidence type="ECO:0000256" key="9">
    <source>
        <dbReference type="ARBA" id="ARBA00022843"/>
    </source>
</evidence>
<dbReference type="Pfam" id="PF00069">
    <property type="entry name" value="Pkinase"/>
    <property type="match status" value="1"/>
</dbReference>
<dbReference type="InterPro" id="IPR000719">
    <property type="entry name" value="Prot_kinase_dom"/>
</dbReference>
<feature type="domain" description="Protein kinase" evidence="12">
    <location>
        <begin position="1"/>
        <end position="269"/>
    </location>
</feature>
<evidence type="ECO:0000256" key="7">
    <source>
        <dbReference type="ARBA" id="ARBA00022840"/>
    </source>
</evidence>
<dbReference type="GO" id="GO:0000226">
    <property type="term" value="P:microtubule cytoskeleton organization"/>
    <property type="evidence" value="ECO:0007669"/>
    <property type="project" value="TreeGrafter"/>
</dbReference>
<dbReference type="PROSITE" id="PS00108">
    <property type="entry name" value="PROTEIN_KINASE_ST"/>
    <property type="match status" value="1"/>
</dbReference>
<dbReference type="PANTHER" id="PTHR24346:SF102">
    <property type="entry name" value="TESTIS-SPECIFIC SERINE_THREONINE-PROTEIN KINASE 1"/>
    <property type="match status" value="1"/>
</dbReference>
<organism evidence="13 14">
    <name type="scientific">Haemaphysalis longicornis</name>
    <name type="common">Bush tick</name>
    <dbReference type="NCBI Taxonomy" id="44386"/>
    <lineage>
        <taxon>Eukaryota</taxon>
        <taxon>Metazoa</taxon>
        <taxon>Ecdysozoa</taxon>
        <taxon>Arthropoda</taxon>
        <taxon>Chelicerata</taxon>
        <taxon>Arachnida</taxon>
        <taxon>Acari</taxon>
        <taxon>Parasitiformes</taxon>
        <taxon>Ixodida</taxon>
        <taxon>Ixodoidea</taxon>
        <taxon>Ixodidae</taxon>
        <taxon>Haemaphysalinae</taxon>
        <taxon>Haemaphysalis</taxon>
    </lineage>
</organism>
<name>A0A9J6GI92_HAELO</name>
<proteinExistence type="predicted"/>
<keyword evidence="9" id="KW-0832">Ubl conjugation</keyword>
<keyword evidence="5" id="KW-0547">Nucleotide-binding</keyword>
<evidence type="ECO:0000313" key="14">
    <source>
        <dbReference type="Proteomes" id="UP000821853"/>
    </source>
</evidence>
<dbReference type="GO" id="GO:0005524">
    <property type="term" value="F:ATP binding"/>
    <property type="evidence" value="ECO:0007669"/>
    <property type="project" value="UniProtKB-KW"/>
</dbReference>
<evidence type="ECO:0000256" key="5">
    <source>
        <dbReference type="ARBA" id="ARBA00022741"/>
    </source>
</evidence>
<evidence type="ECO:0000256" key="2">
    <source>
        <dbReference type="ARBA" id="ARBA00022473"/>
    </source>
</evidence>
<comment type="caution">
    <text evidence="13">The sequence shown here is derived from an EMBL/GenBank/DDBJ whole genome shotgun (WGS) entry which is preliminary data.</text>
</comment>
<dbReference type="InterPro" id="IPR008271">
    <property type="entry name" value="Ser/Thr_kinase_AS"/>
</dbReference>
<dbReference type="PANTHER" id="PTHR24346">
    <property type="entry name" value="MAP/MICROTUBULE AFFINITY-REGULATING KINASE"/>
    <property type="match status" value="1"/>
</dbReference>
<keyword evidence="6" id="KW-0221">Differentiation</keyword>
<keyword evidence="2" id="KW-0217">Developmental protein</keyword>
<evidence type="ECO:0000256" key="10">
    <source>
        <dbReference type="ARBA" id="ARBA00022871"/>
    </source>
</evidence>